<dbReference type="Pfam" id="PF07238">
    <property type="entry name" value="PilZ"/>
    <property type="match status" value="1"/>
</dbReference>
<protein>
    <recommendedName>
        <fullName evidence="1">PilZ domain-containing protein</fullName>
    </recommendedName>
</protein>
<name>A0ABQ0AEB7_9GAMM</name>
<proteinExistence type="predicted"/>
<evidence type="ECO:0000313" key="3">
    <source>
        <dbReference type="Proteomes" id="UP001465153"/>
    </source>
</evidence>
<sequence length="185" mass="21382">MSEDRRRYFRITDQVGVAYRIVDETELEAQPEPTRPGDIFGILSELDKTISTELQALQLRDPSLAYLLDAFDKKMNAVINQLEMDNYLVQRIAHKVHEVNISACGMGFESEEALPDNTLLMVDLMLTPDNINIFTYARVISCEALEGDKYFVRVDFFGMNSTDQELLIQHIVRRQGYLIRSNWKQ</sequence>
<comment type="caution">
    <text evidence="2">The sequence shown here is derived from an EMBL/GenBank/DDBJ whole genome shotgun (WGS) entry which is preliminary data.</text>
</comment>
<feature type="domain" description="PilZ" evidence="1">
    <location>
        <begin position="95"/>
        <end position="171"/>
    </location>
</feature>
<gene>
    <name evidence="2" type="ORF">NBRC116591_37930</name>
</gene>
<accession>A0ABQ0AEB7</accession>
<reference evidence="2 3" key="1">
    <citation type="submission" date="2024-04" db="EMBL/GenBank/DDBJ databases">
        <title>Draft genome sequence of Sessilibacter corallicola NBRC 116591.</title>
        <authorList>
            <person name="Miyakawa T."/>
            <person name="Kusuya Y."/>
            <person name="Miura T."/>
        </authorList>
    </citation>
    <scope>NUCLEOTIDE SEQUENCE [LARGE SCALE GENOMIC DNA]</scope>
    <source>
        <strain evidence="2 3">KU-00831-HH</strain>
    </source>
</reference>
<dbReference type="Proteomes" id="UP001465153">
    <property type="component" value="Unassembled WGS sequence"/>
</dbReference>
<dbReference type="InterPro" id="IPR009875">
    <property type="entry name" value="PilZ_domain"/>
</dbReference>
<evidence type="ECO:0000259" key="1">
    <source>
        <dbReference type="Pfam" id="PF07238"/>
    </source>
</evidence>
<keyword evidence="3" id="KW-1185">Reference proteome</keyword>
<dbReference type="EMBL" id="BAABWN010000017">
    <property type="protein sequence ID" value="GAA6169981.1"/>
    <property type="molecule type" value="Genomic_DNA"/>
</dbReference>
<evidence type="ECO:0000313" key="2">
    <source>
        <dbReference type="EMBL" id="GAA6169981.1"/>
    </source>
</evidence>
<organism evidence="2 3">
    <name type="scientific">Sessilibacter corallicola</name>
    <dbReference type="NCBI Taxonomy" id="2904075"/>
    <lineage>
        <taxon>Bacteria</taxon>
        <taxon>Pseudomonadati</taxon>
        <taxon>Pseudomonadota</taxon>
        <taxon>Gammaproteobacteria</taxon>
        <taxon>Cellvibrionales</taxon>
        <taxon>Cellvibrionaceae</taxon>
        <taxon>Sessilibacter</taxon>
    </lineage>
</organism>
<dbReference type="RefSeq" id="WP_233088387.1">
    <property type="nucleotide sequence ID" value="NZ_BAABWN010000017.1"/>
</dbReference>